<dbReference type="GO" id="GO:0006400">
    <property type="term" value="P:tRNA modification"/>
    <property type="evidence" value="ECO:0007669"/>
    <property type="project" value="InterPro"/>
</dbReference>
<dbReference type="InterPro" id="IPR019734">
    <property type="entry name" value="TPR_rpt"/>
</dbReference>
<dbReference type="Gene3D" id="1.25.40.10">
    <property type="entry name" value="Tetratricopeptide repeat domain"/>
    <property type="match status" value="4"/>
</dbReference>
<evidence type="ECO:0000259" key="4">
    <source>
        <dbReference type="Pfam" id="PF01702"/>
    </source>
</evidence>
<evidence type="ECO:0000313" key="5">
    <source>
        <dbReference type="EMBL" id="CAK5281442.1"/>
    </source>
</evidence>
<protein>
    <recommendedName>
        <fullName evidence="4">tRNA-guanine(15) transglycosylase-like domain-containing protein</fullName>
    </recommendedName>
</protein>
<proteinExistence type="predicted"/>
<keyword evidence="2 3" id="KW-0802">TPR repeat</keyword>
<keyword evidence="1" id="KW-0677">Repeat</keyword>
<dbReference type="Pfam" id="PF13432">
    <property type="entry name" value="TPR_16"/>
    <property type="match status" value="2"/>
</dbReference>
<name>A0AAD2K6H5_9AGAR</name>
<dbReference type="InterPro" id="IPR002616">
    <property type="entry name" value="tRNA_ribo_trans-like"/>
</dbReference>
<dbReference type="SMART" id="SM00028">
    <property type="entry name" value="TPR"/>
    <property type="match status" value="9"/>
</dbReference>
<dbReference type="InterPro" id="IPR011990">
    <property type="entry name" value="TPR-like_helical_dom_sf"/>
</dbReference>
<dbReference type="InterPro" id="IPR036511">
    <property type="entry name" value="TGT-like_sf"/>
</dbReference>
<dbReference type="SUPFAM" id="SSF48452">
    <property type="entry name" value="TPR-like"/>
    <property type="match status" value="4"/>
</dbReference>
<evidence type="ECO:0000256" key="2">
    <source>
        <dbReference type="ARBA" id="ARBA00022803"/>
    </source>
</evidence>
<sequence>MSLTLVLPQSAQLPQPLTTSREATNATSFLHSSINDPLHPSTYIIHPPSLLLASLASQHHLSAHSISKYGPHGCPSFYIPISMHLPDHVRQLEARQRLAAAAKLWWPCEMTETCAPVLLGPCGSISQMNSMSLRDQLEEALKERLMTNILPNSSVKTSSTHPINVSAVIPVEVVTLISSHLTLSSHGPTAFEIPPAIFLDRLLASSRPVHARNNSFAIAAGHSVASETAVIGLRNRSRVDEDLQAAIGSTVTPSLVSKPLSEMPCFAIDDVELDFLGAPWPEYEIAARSFGLSVLRIPIPEGLAPLSPADLDLHLTLLIQSYTLRGIPILVPFESFLENTPPIPTLQTGTNPLHTFLGFDPQQNILVLTLRDPNDSRELPPNGNDSVSIATGRGVRKVTPASWHSCVQACSPDLVVALPDIPWTPPPHSQKRVSKMLARSASWLADILRPSVRPQNILVHMAGGISSPARAEFSIRLLETIEDEAGVVASDRCLDDGVMGYTFDLLPLRLGLQISNEGSDNMIALLRQSLQPLPQTKIRVVNSVVSPHDLLRLVRDIGVDIFDSKWAQDAAHYGFALDFAFPIQSTGEMQSIGHNLYDHRYAHDFSCLASALPLCSCIACSPENPPAVILHSKLDTHDACGLRPESYSRAYIHHLLHTHEMSAHTYLTMHNIAVLEAFLAGIRDLIQSGQDFAAEVDRHVFLGLALLELGNYAMSEQAYQHAIDASPEQPLAWQGLLKFYERFEQWDRYAETARRLTDLFAQLGDALKCVEALGKLVDCRREKGTSRQLVEVLSLLLENSSLYPLLSTLPVPDHINPDMTPAYHIQSAIHNTLPTLEEILGIIEKEEDSIYLSEVAKRRTRLGASSPEQLRKEVGLEIWSSSQVCVLFQFLIRALMSRNLKLPHYYDAVLNHPNTSDDLRRKTDAKLLRYKHRYLCALPAHSSVKITVAREVDELAAGAITLGLPDALAWSIYLDGKDWIDPAHFEMRLLQQFMQLLPRSGLALFLKAFCQFSSIPLVDDENGGTLILVDGDPFDIMLVRSFVLPRSVNDSLSLQDSFASLSDSVLATQIMGSVYLTEADYQNSMVVAENGLSILSRAEADFGKQFPNTRLGFNVTLATSLVHLFPPKHHSRALSLLDQILRQAPTNTAGLMGRAFVLQQQQHWAEAAEVFAQAIASLAESSPMRIRAREEEAWCQTRAGNLDEGITVLKSVLTVLDTGDGAEADSARCLWRLGASYWDLGENHIEDAYRHFIQSLKRNSSYAPSYTSLGIYYAEFANPTDAARASKCFQKAFEIDAREAEAARRLAEGFADEREWDLVEVVARRTIEGEGGLTAGLTAESSARLLPTNAWAWKALGVVELAHANYPAAIRAFQITLRAEPDDQVCWLRLGEAYSRAGRHAAAIKALERAHELEPEDWICRFFLGDVQHQIGQHQEAIDVFENILIDRPLEIGVLIASAKAFLDLGCSELSNGFPTRAEGSLITCLRTAIKALEASPGFRSVAWKTAADAVFHLSARPAYVDEIGTTAVLEKLITLLPRDLSGRVASFLKPELKSPLTCAAVLHIAIAAYDCRVSLGSTDNTALGSAWYDLGMSLLCISRKLFTGDVQTRVQAQAQESLKHALREDPGNDLYWVGLGDANFLTHAKMAQHAYIKALEIDFQNARTWSNLGLLYLRQNDVDLANQAFLRAQTLDPEWTVAWVGQALVASANGHEVDSTALLEHALLRHHQPEADLEFASRTIKRLHANPIQIDDVLPTFSVLDRHRHSRPDDACALHLFGLVCEILGQREYGHELMLRAITILEAEYEQSEDPDVERQFIIATLNLARIKLALQDYESSAESFENVLGLLGDSNDQAARTIVAHAHFGLGLANFKSGDPHAALTLLEGALESSASETMIRSHIAVLLAQTMWTIGSEDCKESAKAHLLDCTTTDPENLAAINTLAGMGILTEDDGLVDAALADLLALPPDRRFTLDPSRDVDDLLLQHRLGQGNLSLAMAIAQGSVMAEPSRAEARQQLALLNVQRGEPSAAVALLSTESSDTPAWKHLALQAMSLSLKGDCDNSAVSLAQKLVFLRPWDEDHWQALAHAS</sequence>
<organism evidence="5 6">
    <name type="scientific">Mycena citricolor</name>
    <dbReference type="NCBI Taxonomy" id="2018698"/>
    <lineage>
        <taxon>Eukaryota</taxon>
        <taxon>Fungi</taxon>
        <taxon>Dikarya</taxon>
        <taxon>Basidiomycota</taxon>
        <taxon>Agaricomycotina</taxon>
        <taxon>Agaricomycetes</taxon>
        <taxon>Agaricomycetidae</taxon>
        <taxon>Agaricales</taxon>
        <taxon>Marasmiineae</taxon>
        <taxon>Mycenaceae</taxon>
        <taxon>Mycena</taxon>
    </lineage>
</organism>
<evidence type="ECO:0000256" key="3">
    <source>
        <dbReference type="PROSITE-ProRule" id="PRU00339"/>
    </source>
</evidence>
<dbReference type="Gene3D" id="3.20.20.105">
    <property type="entry name" value="Queuine tRNA-ribosyltransferase-like"/>
    <property type="match status" value="1"/>
</dbReference>
<feature type="domain" description="tRNA-guanine(15) transglycosylase-like" evidence="4">
    <location>
        <begin position="352"/>
        <end position="690"/>
    </location>
</feature>
<evidence type="ECO:0000313" key="6">
    <source>
        <dbReference type="Proteomes" id="UP001295794"/>
    </source>
</evidence>
<feature type="repeat" description="TPR" evidence="3">
    <location>
        <begin position="1384"/>
        <end position="1417"/>
    </location>
</feature>
<feature type="repeat" description="TPR" evidence="3">
    <location>
        <begin position="1663"/>
        <end position="1696"/>
    </location>
</feature>
<dbReference type="PROSITE" id="PS50005">
    <property type="entry name" value="TPR"/>
    <property type="match status" value="4"/>
</dbReference>
<keyword evidence="6" id="KW-1185">Reference proteome</keyword>
<dbReference type="EMBL" id="CAVNYO010000444">
    <property type="protein sequence ID" value="CAK5281442.1"/>
    <property type="molecule type" value="Genomic_DNA"/>
</dbReference>
<reference evidence="5" key="1">
    <citation type="submission" date="2023-11" db="EMBL/GenBank/DDBJ databases">
        <authorList>
            <person name="De Vega J J."/>
            <person name="De Vega J J."/>
        </authorList>
    </citation>
    <scope>NUCLEOTIDE SEQUENCE</scope>
</reference>
<dbReference type="Pfam" id="PF13181">
    <property type="entry name" value="TPR_8"/>
    <property type="match status" value="2"/>
</dbReference>
<dbReference type="PANTHER" id="PTHR15704">
    <property type="entry name" value="SUPERKILLER 3 PROTEIN-RELATED"/>
    <property type="match status" value="1"/>
</dbReference>
<dbReference type="SUPFAM" id="SSF51713">
    <property type="entry name" value="tRNA-guanine transglycosylase"/>
    <property type="match status" value="1"/>
</dbReference>
<dbReference type="GO" id="GO:0055087">
    <property type="term" value="C:Ski complex"/>
    <property type="evidence" value="ECO:0007669"/>
    <property type="project" value="InterPro"/>
</dbReference>
<comment type="caution">
    <text evidence="5">The sequence shown here is derived from an EMBL/GenBank/DDBJ whole genome shotgun (WGS) entry which is preliminary data.</text>
</comment>
<accession>A0AAD2K6H5</accession>
<dbReference type="GO" id="GO:0006401">
    <property type="term" value="P:RNA catabolic process"/>
    <property type="evidence" value="ECO:0007669"/>
    <property type="project" value="InterPro"/>
</dbReference>
<evidence type="ECO:0000256" key="1">
    <source>
        <dbReference type="ARBA" id="ARBA00022737"/>
    </source>
</evidence>
<feature type="repeat" description="TPR" evidence="3">
    <location>
        <begin position="1350"/>
        <end position="1383"/>
    </location>
</feature>
<dbReference type="Proteomes" id="UP001295794">
    <property type="component" value="Unassembled WGS sequence"/>
</dbReference>
<gene>
    <name evidence="5" type="ORF">MYCIT1_LOCUS32570</name>
</gene>
<dbReference type="InterPro" id="IPR039226">
    <property type="entry name" value="Ski3/TTC37"/>
</dbReference>
<dbReference type="Pfam" id="PF01702">
    <property type="entry name" value="TGT"/>
    <property type="match status" value="1"/>
</dbReference>
<feature type="repeat" description="TPR" evidence="3">
    <location>
        <begin position="696"/>
        <end position="729"/>
    </location>
</feature>
<dbReference type="PANTHER" id="PTHR15704:SF7">
    <property type="entry name" value="SUPERKILLER COMPLEX PROTEIN 3"/>
    <property type="match status" value="1"/>
</dbReference>